<accession>A0A7T5QZ65</accession>
<reference evidence="2" key="1">
    <citation type="submission" date="2020-11" db="EMBL/GenBank/DDBJ databases">
        <authorList>
            <person name="Bejerman N."/>
        </authorList>
    </citation>
    <scope>NUCLEOTIDE SEQUENCE</scope>
    <source>
        <strain evidence="2">Feru</strain>
    </source>
</reference>
<dbReference type="EMBL" id="MW328726">
    <property type="protein sequence ID" value="QQG34577.1"/>
    <property type="molecule type" value="Genomic_RNA"/>
</dbReference>
<protein>
    <submittedName>
        <fullName evidence="2">TGB2</fullName>
    </submittedName>
</protein>
<evidence type="ECO:0000313" key="2">
    <source>
        <dbReference type="EMBL" id="QQG34577.1"/>
    </source>
</evidence>
<keyword evidence="1" id="KW-0812">Transmembrane</keyword>
<dbReference type="Pfam" id="PF01307">
    <property type="entry name" value="Plant_vir_prot"/>
    <property type="match status" value="1"/>
</dbReference>
<feature type="transmembrane region" description="Helical" evidence="1">
    <location>
        <begin position="69"/>
        <end position="86"/>
    </location>
</feature>
<evidence type="ECO:0000256" key="1">
    <source>
        <dbReference type="SAM" id="Phobius"/>
    </source>
</evidence>
<dbReference type="InterPro" id="IPR001896">
    <property type="entry name" value="Plant_vir_prot"/>
</dbReference>
<sequence>MPLRPPADYSSTLRVVSVGICLVALTVALTRSTLPAVGDTTHSLPHGGFYRDGTKCIKYHGPAAKPVSNLWPVLAVILIPALLYALRGRASDSPSRNCNLVHCQRCHPPVRVDN</sequence>
<proteinExistence type="predicted"/>
<feature type="transmembrane region" description="Helical" evidence="1">
    <location>
        <begin position="12"/>
        <end position="30"/>
    </location>
</feature>
<name>A0A7T5QZ65_9VIRU</name>
<keyword evidence="1" id="KW-0472">Membrane</keyword>
<keyword evidence="1" id="KW-1133">Transmembrane helix</keyword>
<organism evidence="2">
    <name type="scientific">Ferula potexvirus 1</name>
    <dbReference type="NCBI Taxonomy" id="2794414"/>
    <lineage>
        <taxon>Viruses</taxon>
        <taxon>Riboviria</taxon>
        <taxon>Orthornavirae</taxon>
        <taxon>Kitrinoviricota</taxon>
        <taxon>Alsuviricetes</taxon>
        <taxon>Tymovirales</taxon>
        <taxon>Alphaflexiviridae</taxon>
        <taxon>Potexvirus</taxon>
    </lineage>
</organism>